<evidence type="ECO:0000256" key="3">
    <source>
        <dbReference type="ARBA" id="ARBA00022603"/>
    </source>
</evidence>
<feature type="binding site" evidence="7">
    <location>
        <position position="251"/>
    </location>
    <ligand>
        <name>S-adenosyl-L-methionine</name>
        <dbReference type="ChEBI" id="CHEBI:59789"/>
    </ligand>
</feature>
<keyword evidence="4 6" id="KW-0808">Transferase</keyword>
<dbReference type="EC" id="2.1.1.233" evidence="6"/>
<sequence>MLSNRLGGPGRSDDRADDGVRDTNDDAQLSKLSCVRLGYFQDSFVHHFVRRPTRRSPLINRGYYSRYAALRSLLLQFLALGLSRPAKDTPSGAFQSQQGAAGPKDSAADQVPQPAQQLEAGSRKPEPQSQQQQQAQQRQAAPGKRQVLVLGAGYDTTFFQLAKEGVQADKYVELDFKQVTAKKAAAIQQVPELLACIGGQQAVGSIDPGEGRVLTERYCLLPVDLRDLEQLKAALQEAGLDPAAPTYVLSECVLVYLQPQHSQQLVRWLAEHLQCAAMAVYEQIQPDDAFGRQMLLNLESRGCALLGIEATPTLDAQQRRFTSCGWHRADAHTMQHVYSDCIDPADRRRIERLEMFDEFEEWHLIQQHYCIAVGIKDRTGLLDRFGLPHYAAQPFVPPAVPAALHLPPRFTT</sequence>
<proteinExistence type="inferred from homology"/>
<organism evidence="9 10">
    <name type="scientific">Chlorella vulgaris</name>
    <name type="common">Green alga</name>
    <dbReference type="NCBI Taxonomy" id="3077"/>
    <lineage>
        <taxon>Eukaryota</taxon>
        <taxon>Viridiplantae</taxon>
        <taxon>Chlorophyta</taxon>
        <taxon>core chlorophytes</taxon>
        <taxon>Trebouxiophyceae</taxon>
        <taxon>Chlorellales</taxon>
        <taxon>Chlorellaceae</taxon>
        <taxon>Chlorella clade</taxon>
        <taxon>Chlorella</taxon>
    </lineage>
</organism>
<dbReference type="PANTHER" id="PTHR13600:SF21">
    <property type="entry name" value="LEUCINE CARBOXYL METHYLTRANSFERASE 1"/>
    <property type="match status" value="1"/>
</dbReference>
<dbReference type="Pfam" id="PF04072">
    <property type="entry name" value="LCM"/>
    <property type="match status" value="1"/>
</dbReference>
<feature type="compositionally biased region" description="Low complexity" evidence="8">
    <location>
        <begin position="128"/>
        <end position="141"/>
    </location>
</feature>
<evidence type="ECO:0000256" key="6">
    <source>
        <dbReference type="PIRNR" id="PIRNR016305"/>
    </source>
</evidence>
<dbReference type="OrthoDB" id="203237at2759"/>
<dbReference type="Proteomes" id="UP001055712">
    <property type="component" value="Unassembled WGS sequence"/>
</dbReference>
<gene>
    <name evidence="9" type="ORF">D9Q98_008553</name>
</gene>
<dbReference type="PANTHER" id="PTHR13600">
    <property type="entry name" value="LEUCINE CARBOXYL METHYLTRANSFERASE"/>
    <property type="match status" value="1"/>
</dbReference>
<evidence type="ECO:0000256" key="8">
    <source>
        <dbReference type="SAM" id="MobiDB-lite"/>
    </source>
</evidence>
<comment type="similarity">
    <text evidence="2 6">Belongs to the methyltransferase superfamily. LCMT family.</text>
</comment>
<name>A0A9D4TI67_CHLVU</name>
<feature type="binding site" evidence="7">
    <location>
        <position position="151"/>
    </location>
    <ligand>
        <name>S-adenosyl-L-methionine</name>
        <dbReference type="ChEBI" id="CHEBI:59789"/>
    </ligand>
</feature>
<dbReference type="InterPro" id="IPR016651">
    <property type="entry name" value="LCMT1"/>
</dbReference>
<evidence type="ECO:0000313" key="10">
    <source>
        <dbReference type="Proteomes" id="UP001055712"/>
    </source>
</evidence>
<feature type="compositionally biased region" description="Basic and acidic residues" evidence="8">
    <location>
        <begin position="11"/>
        <end position="24"/>
    </location>
</feature>
<accession>A0A9D4TI67</accession>
<feature type="region of interest" description="Disordered" evidence="8">
    <location>
        <begin position="88"/>
        <end position="142"/>
    </location>
</feature>
<dbReference type="GO" id="GO:0018423">
    <property type="term" value="F:protein C-terminal leucine carboxyl O-methyltransferase activity"/>
    <property type="evidence" value="ECO:0007669"/>
    <property type="project" value="UniProtKB-EC"/>
</dbReference>
<dbReference type="PIRSF" id="PIRSF016305">
    <property type="entry name" value="LCM_mtfrase"/>
    <property type="match status" value="1"/>
</dbReference>
<dbReference type="GO" id="GO:0016020">
    <property type="term" value="C:membrane"/>
    <property type="evidence" value="ECO:0007669"/>
    <property type="project" value="UniProtKB-SubCell"/>
</dbReference>
<evidence type="ECO:0000256" key="5">
    <source>
        <dbReference type="ARBA" id="ARBA00022691"/>
    </source>
</evidence>
<evidence type="ECO:0000256" key="4">
    <source>
        <dbReference type="ARBA" id="ARBA00022679"/>
    </source>
</evidence>
<evidence type="ECO:0000256" key="1">
    <source>
        <dbReference type="ARBA" id="ARBA00000724"/>
    </source>
</evidence>
<reference evidence="9" key="2">
    <citation type="submission" date="2020-11" db="EMBL/GenBank/DDBJ databases">
        <authorList>
            <person name="Cecchin M."/>
            <person name="Marcolungo L."/>
            <person name="Rossato M."/>
            <person name="Girolomoni L."/>
            <person name="Cosentino E."/>
            <person name="Cuine S."/>
            <person name="Li-Beisson Y."/>
            <person name="Delledonne M."/>
            <person name="Ballottari M."/>
        </authorList>
    </citation>
    <scope>NUCLEOTIDE SEQUENCE</scope>
    <source>
        <strain evidence="9">211/11P</strain>
        <tissue evidence="9">Whole cell</tissue>
    </source>
</reference>
<feature type="binding site" evidence="7">
    <location>
        <begin position="224"/>
        <end position="225"/>
    </location>
    <ligand>
        <name>S-adenosyl-L-methionine</name>
        <dbReference type="ChEBI" id="CHEBI:59789"/>
    </ligand>
</feature>
<dbReference type="EMBL" id="SIDB01000011">
    <property type="protein sequence ID" value="KAI3426176.1"/>
    <property type="molecule type" value="Genomic_DNA"/>
</dbReference>
<dbReference type="InterPro" id="IPR029063">
    <property type="entry name" value="SAM-dependent_MTases_sf"/>
</dbReference>
<evidence type="ECO:0000256" key="7">
    <source>
        <dbReference type="PIRSR" id="PIRSR016305-1"/>
    </source>
</evidence>
<comment type="catalytic activity">
    <reaction evidence="1 6">
        <text>[phosphatase 2A protein]-C-terminal L-leucine + S-adenosyl-L-methionine = [phosphatase 2A protein]-C-terminal L-leucine methyl ester + S-adenosyl-L-homocysteine</text>
        <dbReference type="Rhea" id="RHEA:48544"/>
        <dbReference type="Rhea" id="RHEA-COMP:12134"/>
        <dbReference type="Rhea" id="RHEA-COMP:12135"/>
        <dbReference type="ChEBI" id="CHEBI:57856"/>
        <dbReference type="ChEBI" id="CHEBI:59789"/>
        <dbReference type="ChEBI" id="CHEBI:90516"/>
        <dbReference type="ChEBI" id="CHEBI:90517"/>
        <dbReference type="EC" id="2.1.1.233"/>
    </reaction>
</comment>
<evidence type="ECO:0000313" key="9">
    <source>
        <dbReference type="EMBL" id="KAI3426176.1"/>
    </source>
</evidence>
<keyword evidence="6" id="KW-0963">Cytoplasm</keyword>
<protein>
    <recommendedName>
        <fullName evidence="6">Leucine carboxyl methyltransferase 1 homolog</fullName>
        <ecNumber evidence="6">2.1.1.233</ecNumber>
    </recommendedName>
</protein>
<comment type="function">
    <text evidence="6">Involved in brassinosteroid (BR) signaling.</text>
</comment>
<dbReference type="GO" id="GO:0032259">
    <property type="term" value="P:methylation"/>
    <property type="evidence" value="ECO:0007669"/>
    <property type="project" value="UniProtKB-KW"/>
</dbReference>
<keyword evidence="5 6" id="KW-0949">S-adenosyl-L-methionine</keyword>
<feature type="region of interest" description="Disordered" evidence="8">
    <location>
        <begin position="1"/>
        <end position="24"/>
    </location>
</feature>
<dbReference type="SUPFAM" id="SSF53335">
    <property type="entry name" value="S-adenosyl-L-methionine-dependent methyltransferases"/>
    <property type="match status" value="2"/>
</dbReference>
<keyword evidence="10" id="KW-1185">Reference proteome</keyword>
<evidence type="ECO:0000256" key="2">
    <source>
        <dbReference type="ARBA" id="ARBA00010703"/>
    </source>
</evidence>
<comment type="caution">
    <text evidence="9">The sequence shown here is derived from an EMBL/GenBank/DDBJ whole genome shotgun (WGS) entry which is preliminary data.</text>
</comment>
<dbReference type="GO" id="GO:0005737">
    <property type="term" value="C:cytoplasm"/>
    <property type="evidence" value="ECO:0007669"/>
    <property type="project" value="UniProtKB-SubCell"/>
</dbReference>
<dbReference type="AlphaFoldDB" id="A0A9D4TI67"/>
<keyword evidence="6" id="KW-0472">Membrane</keyword>
<dbReference type="InterPro" id="IPR007213">
    <property type="entry name" value="Ppm1/Ppm2/Tcmp"/>
</dbReference>
<dbReference type="Gene3D" id="3.40.50.150">
    <property type="entry name" value="Vaccinia Virus protein VP39"/>
    <property type="match status" value="1"/>
</dbReference>
<comment type="subcellular location">
    <subcellularLocation>
        <location evidence="6">Cytoplasm</location>
    </subcellularLocation>
    <subcellularLocation>
        <location evidence="6">Membrane</location>
        <topology evidence="6">Peripheral membrane protein</topology>
    </subcellularLocation>
</comment>
<feature type="binding site" evidence="7">
    <location>
        <position position="66"/>
    </location>
    <ligand>
        <name>S-adenosyl-L-methionine</name>
        <dbReference type="ChEBI" id="CHEBI:59789"/>
    </ligand>
</feature>
<reference evidence="9" key="1">
    <citation type="journal article" date="2019" name="Plant J.">
        <title>Chlorella vulgaris genome assembly and annotation reveals the molecular basis for metabolic acclimation to high light conditions.</title>
        <authorList>
            <person name="Cecchin M."/>
            <person name="Marcolungo L."/>
            <person name="Rossato M."/>
            <person name="Girolomoni L."/>
            <person name="Cosentino E."/>
            <person name="Cuine S."/>
            <person name="Li-Beisson Y."/>
            <person name="Delledonne M."/>
            <person name="Ballottari M."/>
        </authorList>
    </citation>
    <scope>NUCLEOTIDE SEQUENCE</scope>
    <source>
        <strain evidence="9">211/11P</strain>
    </source>
</reference>
<keyword evidence="3 6" id="KW-0489">Methyltransferase</keyword>